<evidence type="ECO:0000256" key="4">
    <source>
        <dbReference type="ARBA" id="ARBA00022741"/>
    </source>
</evidence>
<evidence type="ECO:0000256" key="3">
    <source>
        <dbReference type="ARBA" id="ARBA00022679"/>
    </source>
</evidence>
<evidence type="ECO:0000256" key="7">
    <source>
        <dbReference type="ARBA" id="ARBA00022999"/>
    </source>
</evidence>
<dbReference type="Gene3D" id="1.10.510.10">
    <property type="entry name" value="Transferase(Phosphotransferase) domain 1"/>
    <property type="match status" value="1"/>
</dbReference>
<feature type="binding site" evidence="12">
    <location>
        <position position="132"/>
    </location>
    <ligand>
        <name>ATP</name>
        <dbReference type="ChEBI" id="CHEBI:30616"/>
    </ligand>
</feature>
<keyword evidence="4 12" id="KW-0547">Nucleotide-binding</keyword>
<dbReference type="Ensembl" id="ENSCSAVT00000008707.1">
    <property type="protein sequence ID" value="ENSCSAVP00000008597.1"/>
    <property type="gene ID" value="ENSCSAVG00000005111.1"/>
</dbReference>
<dbReference type="EC" id="2.7.10.2" evidence="2"/>
<keyword evidence="17" id="KW-1185">Reference proteome</keyword>
<dbReference type="GO" id="GO:0030182">
    <property type="term" value="P:neuron differentiation"/>
    <property type="evidence" value="ECO:0007669"/>
    <property type="project" value="UniProtKB-ARBA"/>
</dbReference>
<evidence type="ECO:0000313" key="17">
    <source>
        <dbReference type="Proteomes" id="UP000007875"/>
    </source>
</evidence>
<evidence type="ECO:0000256" key="6">
    <source>
        <dbReference type="ARBA" id="ARBA00022840"/>
    </source>
</evidence>
<feature type="binding site" evidence="13">
    <location>
        <position position="133"/>
    </location>
    <ligand>
        <name>Mg(2+)</name>
        <dbReference type="ChEBI" id="CHEBI:18420"/>
    </ligand>
</feature>
<dbReference type="HOGENOM" id="CLU_000288_7_40_1"/>
<dbReference type="SMART" id="SM00219">
    <property type="entry name" value="TyrKc"/>
    <property type="match status" value="1"/>
</dbReference>
<dbReference type="eggNOG" id="KOG0197">
    <property type="taxonomic scope" value="Eukaryota"/>
</dbReference>
<dbReference type="GO" id="GO:0050793">
    <property type="term" value="P:regulation of developmental process"/>
    <property type="evidence" value="ECO:0007669"/>
    <property type="project" value="UniProtKB-ARBA"/>
</dbReference>
<dbReference type="GeneTree" id="ENSGT00940000166089"/>
<dbReference type="InterPro" id="IPR020635">
    <property type="entry name" value="Tyr_kinase_cat_dom"/>
</dbReference>
<evidence type="ECO:0000256" key="14">
    <source>
        <dbReference type="PROSITE-ProRule" id="PRU10141"/>
    </source>
</evidence>
<dbReference type="PROSITE" id="PS50011">
    <property type="entry name" value="PROTEIN_KINASE_DOM"/>
    <property type="match status" value="1"/>
</dbReference>
<proteinExistence type="predicted"/>
<reference evidence="16" key="3">
    <citation type="submission" date="2025-09" db="UniProtKB">
        <authorList>
            <consortium name="Ensembl"/>
        </authorList>
    </citation>
    <scope>IDENTIFICATION</scope>
</reference>
<evidence type="ECO:0000256" key="13">
    <source>
        <dbReference type="PIRSR" id="PIRSR000615-3"/>
    </source>
</evidence>
<comment type="catalytic activity">
    <reaction evidence="10">
        <text>L-tyrosyl-[protein] + ATP = O-phospho-L-tyrosyl-[protein] + ADP + H(+)</text>
        <dbReference type="Rhea" id="RHEA:10596"/>
        <dbReference type="Rhea" id="RHEA-COMP:10136"/>
        <dbReference type="Rhea" id="RHEA-COMP:20101"/>
        <dbReference type="ChEBI" id="CHEBI:15378"/>
        <dbReference type="ChEBI" id="CHEBI:30616"/>
        <dbReference type="ChEBI" id="CHEBI:46858"/>
        <dbReference type="ChEBI" id="CHEBI:61978"/>
        <dbReference type="ChEBI" id="CHEBI:456216"/>
        <dbReference type="EC" id="2.7.10.2"/>
    </reaction>
</comment>
<evidence type="ECO:0000256" key="9">
    <source>
        <dbReference type="ARBA" id="ARBA00023137"/>
    </source>
</evidence>
<evidence type="ECO:0000256" key="8">
    <source>
        <dbReference type="ARBA" id="ARBA00023136"/>
    </source>
</evidence>
<evidence type="ECO:0000256" key="11">
    <source>
        <dbReference type="PIRSR" id="PIRSR000615-1"/>
    </source>
</evidence>
<dbReference type="GO" id="GO:0012505">
    <property type="term" value="C:endomembrane system"/>
    <property type="evidence" value="ECO:0007669"/>
    <property type="project" value="UniProtKB-SubCell"/>
</dbReference>
<dbReference type="PIRSF" id="PIRSF000615">
    <property type="entry name" value="TyrPK_CSF1-R"/>
    <property type="match status" value="1"/>
</dbReference>
<evidence type="ECO:0000256" key="5">
    <source>
        <dbReference type="ARBA" id="ARBA00022777"/>
    </source>
</evidence>
<dbReference type="Gene3D" id="3.30.200.20">
    <property type="entry name" value="Phosphorylase Kinase, domain 1"/>
    <property type="match status" value="1"/>
</dbReference>
<dbReference type="FunFam" id="1.10.510.10:FF:001512">
    <property type="entry name" value="Receptor tyrosine-protein kinase erbB-2"/>
    <property type="match status" value="1"/>
</dbReference>
<keyword evidence="6 12" id="KW-0067">ATP-binding</keyword>
<keyword evidence="3" id="KW-0808">Transferase</keyword>
<dbReference type="Proteomes" id="UP000007875">
    <property type="component" value="Unassembled WGS sequence"/>
</dbReference>
<dbReference type="OMA" id="TESEPIW"/>
<dbReference type="InterPro" id="IPR050198">
    <property type="entry name" value="Non-receptor_tyrosine_kinases"/>
</dbReference>
<dbReference type="AlphaFoldDB" id="H2YTD7"/>
<reference evidence="16" key="2">
    <citation type="submission" date="2025-08" db="UniProtKB">
        <authorList>
            <consortium name="Ensembl"/>
        </authorList>
    </citation>
    <scope>IDENTIFICATION</scope>
</reference>
<dbReference type="PROSITE" id="PS00109">
    <property type="entry name" value="PROTEIN_KINASE_TYR"/>
    <property type="match status" value="1"/>
</dbReference>
<dbReference type="GO" id="GO:0004715">
    <property type="term" value="F:non-membrane spanning protein tyrosine kinase activity"/>
    <property type="evidence" value="ECO:0007669"/>
    <property type="project" value="UniProtKB-EC"/>
</dbReference>
<dbReference type="GO" id="GO:0048468">
    <property type="term" value="P:cell development"/>
    <property type="evidence" value="ECO:0007669"/>
    <property type="project" value="UniProtKB-ARBA"/>
</dbReference>
<dbReference type="InterPro" id="IPR017441">
    <property type="entry name" value="Protein_kinase_ATP_BS"/>
</dbReference>
<dbReference type="InterPro" id="IPR001245">
    <property type="entry name" value="Ser-Thr/Tyr_kinase_cat_dom"/>
</dbReference>
<evidence type="ECO:0000256" key="12">
    <source>
        <dbReference type="PIRSR" id="PIRSR000615-2"/>
    </source>
</evidence>
<keyword evidence="7" id="KW-0727">SH2 domain</keyword>
<dbReference type="Pfam" id="PF07714">
    <property type="entry name" value="PK_Tyr_Ser-Thr"/>
    <property type="match status" value="1"/>
</dbReference>
<evidence type="ECO:0000313" key="16">
    <source>
        <dbReference type="Ensembl" id="ENSCSAVP00000008597.1"/>
    </source>
</evidence>
<feature type="binding site" evidence="14">
    <location>
        <position position="38"/>
    </location>
    <ligand>
        <name>ATP</name>
        <dbReference type="ChEBI" id="CHEBI:30616"/>
    </ligand>
</feature>
<name>H2YTD7_CIOSA</name>
<feature type="domain" description="Protein kinase" evidence="15">
    <location>
        <begin position="10"/>
        <end position="285"/>
    </location>
</feature>
<dbReference type="FunFam" id="3.30.200.20:FF:000053">
    <property type="entry name" value="Tyrosine-protein kinase"/>
    <property type="match status" value="1"/>
</dbReference>
<dbReference type="SUPFAM" id="SSF56112">
    <property type="entry name" value="Protein kinase-like (PK-like)"/>
    <property type="match status" value="1"/>
</dbReference>
<dbReference type="InterPro" id="IPR008266">
    <property type="entry name" value="Tyr_kinase_AS"/>
</dbReference>
<keyword evidence="8" id="KW-0472">Membrane</keyword>
<dbReference type="GO" id="GO:0005524">
    <property type="term" value="F:ATP binding"/>
    <property type="evidence" value="ECO:0007669"/>
    <property type="project" value="UniProtKB-UniRule"/>
</dbReference>
<keyword evidence="5" id="KW-0418">Kinase</keyword>
<feature type="binding site" evidence="13">
    <location>
        <position position="146"/>
    </location>
    <ligand>
        <name>Mg(2+)</name>
        <dbReference type="ChEBI" id="CHEBI:18420"/>
    </ligand>
</feature>
<dbReference type="PANTHER" id="PTHR24418">
    <property type="entry name" value="TYROSINE-PROTEIN KINASE"/>
    <property type="match status" value="1"/>
</dbReference>
<dbReference type="GO" id="GO:0046872">
    <property type="term" value="F:metal ion binding"/>
    <property type="evidence" value="ECO:0007669"/>
    <property type="project" value="UniProtKB-KW"/>
</dbReference>
<evidence type="ECO:0000256" key="1">
    <source>
        <dbReference type="ARBA" id="ARBA00004308"/>
    </source>
</evidence>
<sequence>DKYEVEHSEFKLEKKLGEGNFGQVFEGLWNGTTKVAVKTLKQGTSEQESFLKEAKLMKKLRHPKLVQLYAVCTRSEPFYIVTELMCNGSLLDYLRDHEDLNQLILIDMATQIASGMAYLETNNYIHRDLAARNILVGKNNCVKVADFGLARAIKEEIYESTSKKFPIKWSAPEAALQKKFSIKSDVWSFGILLTEIIGKGREPYPGILDGAKIQSLTQQNASSNTNILTGWDTKEILPHVERGYRMPQLPDCPDSLYAIMKNCWDADPKNRNSFETLLWKLEDAY</sequence>
<dbReference type="PROSITE" id="PS00107">
    <property type="entry name" value="PROTEIN_KINASE_ATP"/>
    <property type="match status" value="1"/>
</dbReference>
<evidence type="ECO:0000256" key="2">
    <source>
        <dbReference type="ARBA" id="ARBA00011903"/>
    </source>
</evidence>
<evidence type="ECO:0000256" key="10">
    <source>
        <dbReference type="ARBA" id="ARBA00051245"/>
    </source>
</evidence>
<dbReference type="InterPro" id="IPR011009">
    <property type="entry name" value="Kinase-like_dom_sf"/>
</dbReference>
<comment type="subcellular location">
    <subcellularLocation>
        <location evidence="1">Endomembrane system</location>
    </subcellularLocation>
</comment>
<keyword evidence="13" id="KW-0460">Magnesium</keyword>
<protein>
    <recommendedName>
        <fullName evidence="2">non-specific protein-tyrosine kinase</fullName>
        <ecNumber evidence="2">2.7.10.2</ecNumber>
    </recommendedName>
</protein>
<dbReference type="PRINTS" id="PR00109">
    <property type="entry name" value="TYRKINASE"/>
</dbReference>
<keyword evidence="9" id="KW-0829">Tyrosine-protein kinase</keyword>
<reference evidence="17" key="1">
    <citation type="submission" date="2003-08" db="EMBL/GenBank/DDBJ databases">
        <authorList>
            <person name="Birren B."/>
            <person name="Nusbaum C."/>
            <person name="Abebe A."/>
            <person name="Abouelleil A."/>
            <person name="Adekoya E."/>
            <person name="Ait-zahra M."/>
            <person name="Allen N."/>
            <person name="Allen T."/>
            <person name="An P."/>
            <person name="Anderson M."/>
            <person name="Anderson S."/>
            <person name="Arachchi H."/>
            <person name="Armbruster J."/>
            <person name="Bachantsang P."/>
            <person name="Baldwin J."/>
            <person name="Barry A."/>
            <person name="Bayul T."/>
            <person name="Blitshsteyn B."/>
            <person name="Bloom T."/>
            <person name="Blye J."/>
            <person name="Boguslavskiy L."/>
            <person name="Borowsky M."/>
            <person name="Boukhgalter B."/>
            <person name="Brunache A."/>
            <person name="Butler J."/>
            <person name="Calixte N."/>
            <person name="Calvo S."/>
            <person name="Camarata J."/>
            <person name="Campo K."/>
            <person name="Chang J."/>
            <person name="Cheshatsang Y."/>
            <person name="Citroen M."/>
            <person name="Collymore A."/>
            <person name="Considine T."/>
            <person name="Cook A."/>
            <person name="Cooke P."/>
            <person name="Corum B."/>
            <person name="Cuomo C."/>
            <person name="David R."/>
            <person name="Dawoe T."/>
            <person name="Degray S."/>
            <person name="Dodge S."/>
            <person name="Dooley K."/>
            <person name="Dorje P."/>
            <person name="Dorjee K."/>
            <person name="Dorris L."/>
            <person name="Duffey N."/>
            <person name="Dupes A."/>
            <person name="Elkins T."/>
            <person name="Engels R."/>
            <person name="Erickson J."/>
            <person name="Farina A."/>
            <person name="Faro S."/>
            <person name="Ferreira P."/>
            <person name="Fischer H."/>
            <person name="Fitzgerald M."/>
            <person name="Foley K."/>
            <person name="Gage D."/>
            <person name="Galagan J."/>
            <person name="Gearin G."/>
            <person name="Gnerre S."/>
            <person name="Gnirke A."/>
            <person name="Goyette A."/>
            <person name="Graham J."/>
            <person name="Grandbois E."/>
            <person name="Gyaltsen K."/>
            <person name="Hafez N."/>
            <person name="Hagopian D."/>
            <person name="Hagos B."/>
            <person name="Hall J."/>
            <person name="Hatcher B."/>
            <person name="Heller A."/>
            <person name="Higgins H."/>
            <person name="Honan T."/>
            <person name="Horn A."/>
            <person name="Houde N."/>
            <person name="Hughes L."/>
            <person name="Hulme W."/>
            <person name="Husby E."/>
            <person name="Iliev I."/>
            <person name="Jaffe D."/>
            <person name="Jones C."/>
            <person name="Kamal M."/>
            <person name="Kamat A."/>
            <person name="Kamvysselis M."/>
            <person name="Karlsson E."/>
            <person name="Kells C."/>
            <person name="Kieu A."/>
            <person name="Kisner P."/>
            <person name="Kodira C."/>
            <person name="Kulbokas E."/>
            <person name="Labutti K."/>
            <person name="Lama D."/>
            <person name="Landers T."/>
            <person name="Leger J."/>
            <person name="Levine S."/>
            <person name="Lewis D."/>
            <person name="Lewis T."/>
            <person name="Lindblad-toh K."/>
            <person name="Liu X."/>
            <person name="Lokyitsang T."/>
            <person name="Lokyitsang Y."/>
            <person name="Lucien O."/>
            <person name="Lui A."/>
            <person name="Ma L.J."/>
            <person name="Mabbitt R."/>
            <person name="Macdonald J."/>
            <person name="Maclean C."/>
            <person name="Major J."/>
            <person name="Manning J."/>
            <person name="Marabella R."/>
            <person name="Maru K."/>
            <person name="Matthews C."/>
            <person name="Mauceli E."/>
            <person name="Mccarthy M."/>
            <person name="Mcdonough S."/>
            <person name="Mcghee T."/>
            <person name="Meldrim J."/>
            <person name="Meneus L."/>
            <person name="Mesirov J."/>
            <person name="Mihalev A."/>
            <person name="Mihova T."/>
            <person name="Mikkelsen T."/>
            <person name="Mlenga V."/>
            <person name="Moru K."/>
            <person name="Mozes J."/>
            <person name="Mulrain L."/>
            <person name="Munson G."/>
            <person name="Naylor J."/>
            <person name="Newes C."/>
            <person name="Nguyen C."/>
            <person name="Nguyen N."/>
            <person name="Nguyen T."/>
            <person name="Nicol R."/>
            <person name="Nielsen C."/>
            <person name="Nizzari M."/>
            <person name="Norbu C."/>
            <person name="Norbu N."/>
            <person name="O'donnell P."/>
            <person name="Okoawo O."/>
            <person name="O'leary S."/>
            <person name="Omotosho B."/>
            <person name="O'neill K."/>
            <person name="Osman S."/>
            <person name="Parker S."/>
            <person name="Perrin D."/>
            <person name="Phunkhang P."/>
            <person name="Piqani B."/>
            <person name="Purcell S."/>
            <person name="Rachupka T."/>
            <person name="Ramasamy U."/>
            <person name="Rameau R."/>
            <person name="Ray V."/>
            <person name="Raymond C."/>
            <person name="Retta R."/>
            <person name="Richardson S."/>
            <person name="Rise C."/>
            <person name="Rodriguez J."/>
            <person name="Rogers J."/>
            <person name="Rogov P."/>
            <person name="Rutman M."/>
            <person name="Schupbach R."/>
            <person name="Seaman C."/>
            <person name="Settipalli S."/>
            <person name="Sharpe T."/>
            <person name="Sheridan J."/>
            <person name="Sherpa N."/>
            <person name="Shi J."/>
            <person name="Smirnov S."/>
            <person name="Smith C."/>
            <person name="Sougnez C."/>
            <person name="Spencer B."/>
            <person name="Stalker J."/>
            <person name="Stange-thomann N."/>
            <person name="Stavropoulos S."/>
            <person name="Stetson K."/>
            <person name="Stone C."/>
            <person name="Stone S."/>
            <person name="Stubbs M."/>
            <person name="Talamas J."/>
            <person name="Tchuinga P."/>
            <person name="Tenzing P."/>
            <person name="Tesfaye S."/>
            <person name="Theodore J."/>
            <person name="Thoulutsang Y."/>
            <person name="Topham K."/>
            <person name="Towey S."/>
            <person name="Tsamla T."/>
            <person name="Tsomo N."/>
            <person name="Vallee D."/>
            <person name="Vassiliev H."/>
            <person name="Venkataraman V."/>
            <person name="Vinson J."/>
            <person name="Vo A."/>
            <person name="Wade C."/>
            <person name="Wang S."/>
            <person name="Wangchuk T."/>
            <person name="Wangdi T."/>
            <person name="Whittaker C."/>
            <person name="Wilkinson J."/>
            <person name="Wu Y."/>
            <person name="Wyman D."/>
            <person name="Yadav S."/>
            <person name="Yang S."/>
            <person name="Yang X."/>
            <person name="Yeager S."/>
            <person name="Yee E."/>
            <person name="Young G."/>
            <person name="Zainoun J."/>
            <person name="Zembeck L."/>
            <person name="Zimmer A."/>
            <person name="Zody M."/>
            <person name="Lander E."/>
        </authorList>
    </citation>
    <scope>NUCLEOTIDE SEQUENCE [LARGE SCALE GENOMIC DNA]</scope>
</reference>
<keyword evidence="13" id="KW-0479">Metal-binding</keyword>
<dbReference type="STRING" id="51511.ENSCSAVP00000008597"/>
<dbReference type="InterPro" id="IPR000719">
    <property type="entry name" value="Prot_kinase_dom"/>
</dbReference>
<dbReference type="InParanoid" id="H2YTD7"/>
<evidence type="ECO:0000259" key="15">
    <source>
        <dbReference type="PROSITE" id="PS50011"/>
    </source>
</evidence>
<feature type="active site" description="Proton acceptor" evidence="11">
    <location>
        <position position="128"/>
    </location>
</feature>
<accession>H2YTD7</accession>
<organism evidence="16 17">
    <name type="scientific">Ciona savignyi</name>
    <name type="common">Pacific transparent sea squirt</name>
    <dbReference type="NCBI Taxonomy" id="51511"/>
    <lineage>
        <taxon>Eukaryota</taxon>
        <taxon>Metazoa</taxon>
        <taxon>Chordata</taxon>
        <taxon>Tunicata</taxon>
        <taxon>Ascidiacea</taxon>
        <taxon>Phlebobranchia</taxon>
        <taxon>Cionidae</taxon>
        <taxon>Ciona</taxon>
    </lineage>
</organism>